<gene>
    <name evidence="2" type="ORF">Q8947_06740</name>
</gene>
<dbReference type="InterPro" id="IPR051021">
    <property type="entry name" value="Mito_Ser/Thr_phosphatase"/>
</dbReference>
<accession>A0ABU1D5H4</accession>
<reference evidence="2 3" key="1">
    <citation type="submission" date="2023-08" db="EMBL/GenBank/DDBJ databases">
        <title>Alcaligenaceae gen. nov., a novel taxon isolated from the sludge of Yixing Pesticide Factory.</title>
        <authorList>
            <person name="Ruan L."/>
        </authorList>
    </citation>
    <scope>NUCLEOTIDE SEQUENCE [LARGE SCALE GENOMIC DNA]</scope>
    <source>
        <strain evidence="2 3">LG-2</strain>
    </source>
</reference>
<sequence length="169" mass="18522">MLRLMLFRHAHADRPMDIVDHERSLSAKGVEQARRMGAYIAAQALVPALAIVSSARRTQQTWHEAAAAGGIQCRKVNEPRVYESSAGELLEVLREQSSEHASIMLVGHNPGMERLAGWLIGSGDVAAAARLQREFVVAGLAVIDFQGDDWAQIDVQSGHLERFETPDTV</sequence>
<dbReference type="EMBL" id="JAUZQE010000011">
    <property type="protein sequence ID" value="MDR4125680.1"/>
    <property type="molecule type" value="Genomic_DNA"/>
</dbReference>
<dbReference type="RefSeq" id="WP_165277411.1">
    <property type="nucleotide sequence ID" value="NZ_JAUZQE010000011.1"/>
</dbReference>
<keyword evidence="3" id="KW-1185">Reference proteome</keyword>
<dbReference type="CDD" id="cd07067">
    <property type="entry name" value="HP_PGM_like"/>
    <property type="match status" value="1"/>
</dbReference>
<dbReference type="SMART" id="SM00855">
    <property type="entry name" value="PGAM"/>
    <property type="match status" value="1"/>
</dbReference>
<name>A0ABU1D5H4_9BURK</name>
<dbReference type="InterPro" id="IPR013078">
    <property type="entry name" value="His_Pase_superF_clade-1"/>
</dbReference>
<dbReference type="PANTHER" id="PTHR20935">
    <property type="entry name" value="PHOSPHOGLYCERATE MUTASE-RELATED"/>
    <property type="match status" value="1"/>
</dbReference>
<dbReference type="Pfam" id="PF00300">
    <property type="entry name" value="His_Phos_1"/>
    <property type="match status" value="1"/>
</dbReference>
<protein>
    <submittedName>
        <fullName evidence="2">Histidine phosphatase family protein</fullName>
    </submittedName>
</protein>
<dbReference type="PANTHER" id="PTHR20935:SF1">
    <property type="entry name" value="SLL1549 PROTEIN"/>
    <property type="match status" value="1"/>
</dbReference>
<evidence type="ECO:0000313" key="2">
    <source>
        <dbReference type="EMBL" id="MDR4125680.1"/>
    </source>
</evidence>
<evidence type="ECO:0000256" key="1">
    <source>
        <dbReference type="ARBA" id="ARBA00022801"/>
    </source>
</evidence>
<dbReference type="Gene3D" id="3.40.50.1240">
    <property type="entry name" value="Phosphoglycerate mutase-like"/>
    <property type="match status" value="1"/>
</dbReference>
<keyword evidence="1" id="KW-0378">Hydrolase</keyword>
<organism evidence="2 3">
    <name type="scientific">Yanghanlia caeni</name>
    <dbReference type="NCBI Taxonomy" id="3064283"/>
    <lineage>
        <taxon>Bacteria</taxon>
        <taxon>Pseudomonadati</taxon>
        <taxon>Pseudomonadota</taxon>
        <taxon>Betaproteobacteria</taxon>
        <taxon>Burkholderiales</taxon>
        <taxon>Alcaligenaceae</taxon>
        <taxon>Yanghanlia</taxon>
    </lineage>
</organism>
<evidence type="ECO:0000313" key="3">
    <source>
        <dbReference type="Proteomes" id="UP001232156"/>
    </source>
</evidence>
<dbReference type="InterPro" id="IPR029033">
    <property type="entry name" value="His_PPase_superfam"/>
</dbReference>
<proteinExistence type="predicted"/>
<dbReference type="SUPFAM" id="SSF53254">
    <property type="entry name" value="Phosphoglycerate mutase-like"/>
    <property type="match status" value="1"/>
</dbReference>
<comment type="caution">
    <text evidence="2">The sequence shown here is derived from an EMBL/GenBank/DDBJ whole genome shotgun (WGS) entry which is preliminary data.</text>
</comment>
<dbReference type="Proteomes" id="UP001232156">
    <property type="component" value="Unassembled WGS sequence"/>
</dbReference>